<dbReference type="Proteomes" id="UP001362999">
    <property type="component" value="Unassembled WGS sequence"/>
</dbReference>
<sequence length="378" mass="42476">MAPTLPDGMTATSLITAKGAELKFWTVKTKEASEKKVLNISGTLDTLRTNLATYYYLDLTTNPRMETVTVPTVDEAIRDRQWEDFVALGVEWKEKVKAGRAFKLLTSDSATSPESNQQTAGSATVIATQEMLPSLPLSQMLSLDVSTNSPENQCISSPLPSTSRPETHSRLSSLSSAPVIQPTPTPTPSRCVGPPDGVAQREVAILDDISTAITGLERRQGLREVIDQIESGEVQAIRDRYGPSEYGRRGTADPSWPKYSNLVSKRERLHRILTGDFSGNKERFFNFFSVPAPQNKKRKRPTDEAATPEEHFRSFRKIVEAVPWCDSELAAERRKVEYLDNNGEFCEGNWLERWGERNSWEIWRDMGKERYVNQKKSS</sequence>
<proteinExistence type="predicted"/>
<feature type="compositionally biased region" description="Polar residues" evidence="1">
    <location>
        <begin position="146"/>
        <end position="178"/>
    </location>
</feature>
<evidence type="ECO:0000313" key="3">
    <source>
        <dbReference type="Proteomes" id="UP001362999"/>
    </source>
</evidence>
<feature type="region of interest" description="Disordered" evidence="1">
    <location>
        <begin position="146"/>
        <end position="195"/>
    </location>
</feature>
<gene>
    <name evidence="2" type="ORF">R3P38DRAFT_2529858</name>
</gene>
<dbReference type="AlphaFoldDB" id="A0AAW0BH08"/>
<name>A0AAW0BH08_9AGAR</name>
<keyword evidence="3" id="KW-1185">Reference proteome</keyword>
<accession>A0AAW0BH08</accession>
<reference evidence="2 3" key="1">
    <citation type="journal article" date="2024" name="J Genomics">
        <title>Draft genome sequencing and assembly of Favolaschia claudopus CIRM-BRFM 2984 isolated from oak limbs.</title>
        <authorList>
            <person name="Navarro D."/>
            <person name="Drula E."/>
            <person name="Chaduli D."/>
            <person name="Cazenave R."/>
            <person name="Ahrendt S."/>
            <person name="Wang J."/>
            <person name="Lipzen A."/>
            <person name="Daum C."/>
            <person name="Barry K."/>
            <person name="Grigoriev I.V."/>
            <person name="Favel A."/>
            <person name="Rosso M.N."/>
            <person name="Martin F."/>
        </authorList>
    </citation>
    <scope>NUCLEOTIDE SEQUENCE [LARGE SCALE GENOMIC DNA]</scope>
    <source>
        <strain evidence="2 3">CIRM-BRFM 2984</strain>
    </source>
</reference>
<protein>
    <submittedName>
        <fullName evidence="2">Uncharacterized protein</fullName>
    </submittedName>
</protein>
<organism evidence="2 3">
    <name type="scientific">Favolaschia claudopus</name>
    <dbReference type="NCBI Taxonomy" id="2862362"/>
    <lineage>
        <taxon>Eukaryota</taxon>
        <taxon>Fungi</taxon>
        <taxon>Dikarya</taxon>
        <taxon>Basidiomycota</taxon>
        <taxon>Agaricomycotina</taxon>
        <taxon>Agaricomycetes</taxon>
        <taxon>Agaricomycetidae</taxon>
        <taxon>Agaricales</taxon>
        <taxon>Marasmiineae</taxon>
        <taxon>Mycenaceae</taxon>
        <taxon>Favolaschia</taxon>
    </lineage>
</organism>
<dbReference type="EMBL" id="JAWWNJ010000033">
    <property type="protein sequence ID" value="KAK7025616.1"/>
    <property type="molecule type" value="Genomic_DNA"/>
</dbReference>
<comment type="caution">
    <text evidence="2">The sequence shown here is derived from an EMBL/GenBank/DDBJ whole genome shotgun (WGS) entry which is preliminary data.</text>
</comment>
<evidence type="ECO:0000313" key="2">
    <source>
        <dbReference type="EMBL" id="KAK7025616.1"/>
    </source>
</evidence>
<evidence type="ECO:0000256" key="1">
    <source>
        <dbReference type="SAM" id="MobiDB-lite"/>
    </source>
</evidence>